<dbReference type="PANTHER" id="PTHR15615">
    <property type="match status" value="1"/>
</dbReference>
<dbReference type="RefSeq" id="XP_046074628.1">
    <property type="nucleotide sequence ID" value="XM_046221737.1"/>
</dbReference>
<dbReference type="Gene3D" id="1.10.472.10">
    <property type="entry name" value="Cyclin-like"/>
    <property type="match status" value="1"/>
</dbReference>
<feature type="domain" description="Clr5" evidence="2">
    <location>
        <begin position="1"/>
        <end position="54"/>
    </location>
</feature>
<evidence type="ECO:0000313" key="3">
    <source>
        <dbReference type="EMBL" id="KAH8700922.1"/>
    </source>
</evidence>
<dbReference type="GO" id="GO:0019901">
    <property type="term" value="F:protein kinase binding"/>
    <property type="evidence" value="ECO:0007669"/>
    <property type="project" value="InterPro"/>
</dbReference>
<dbReference type="GO" id="GO:0005634">
    <property type="term" value="C:nucleus"/>
    <property type="evidence" value="ECO:0007669"/>
    <property type="project" value="TreeGrafter"/>
</dbReference>
<name>A0AAD4KXB9_9EURO</name>
<dbReference type="EMBL" id="JAJTJA010000004">
    <property type="protein sequence ID" value="KAH8700922.1"/>
    <property type="molecule type" value="Genomic_DNA"/>
</dbReference>
<sequence>MVERWNTHKETLKKLFLEDGMTIQEVIGVMKEKHNFHASKAQYERTFRKWGFRKRLDNPEATWKFIADRIERRNRQGKKSEVCIGREKISVSKVKKEISRYNLPSYNKASTPKTPQAVRVYTPYYSSSSKPQTPLTPDQAISQSSQKVPSSIGISNATTSQGYIPLSIRETPVATPPPETQSQNTSNKESIPLYLRNPVAIDNTKASIAKFASQITCLFWFENPFKLIAIEYSKVTAVPISTEAVPTIGFQKWVEMILFTTQISHNVIILALLFIYRLKQTNPKVIGKRGSEFRLLTTALLMGNKFLDDNTYTNKTWAEVSGIAVHEIHTMEIEFLSNIRYNLFISYEDWTLWRSTLGRFAAVSDEALGMWIKNHPILADPVSQASPNPARSPGPNGLPSLPASKSHSHPTTGLHQSQNTLSPPLSAGSPIRIQSPTRQLPGNDFPQYSRKHRLNDYVEEGSGAGMVSLENRPHMSPFLPVVSSVLFPPLVEPLVTMSPLEPTPILRSPRLLQLGDYQATSNSIAPLTLPYTRSSYSSVPAQESPPFPINVFSRSFPHGNVHSFSTMSSFDDLYDRISEIPLSPPLLYNRMSPYSPAMTMSTLLSPPPSSVSFQSRKISMDQLHYHHIGKLATEKKTGVLPYLHHDAWMGYPTSQQTSPYMTMLSSNSSPFESNPQHQLEEGTPSFAGNTQMPFSPYGNG</sequence>
<feature type="compositionally biased region" description="Polar residues" evidence="1">
    <location>
        <begin position="403"/>
        <end position="423"/>
    </location>
</feature>
<dbReference type="InterPro" id="IPR025676">
    <property type="entry name" value="Clr5_dom"/>
</dbReference>
<protein>
    <recommendedName>
        <fullName evidence="2">Clr5 domain-containing protein</fullName>
    </recommendedName>
</protein>
<evidence type="ECO:0000313" key="4">
    <source>
        <dbReference type="Proteomes" id="UP001201262"/>
    </source>
</evidence>
<evidence type="ECO:0000256" key="1">
    <source>
        <dbReference type="SAM" id="MobiDB-lite"/>
    </source>
</evidence>
<dbReference type="Pfam" id="PF14420">
    <property type="entry name" value="Clr5"/>
    <property type="match status" value="1"/>
</dbReference>
<organism evidence="3 4">
    <name type="scientific">Talaromyces proteolyticus</name>
    <dbReference type="NCBI Taxonomy" id="1131652"/>
    <lineage>
        <taxon>Eukaryota</taxon>
        <taxon>Fungi</taxon>
        <taxon>Dikarya</taxon>
        <taxon>Ascomycota</taxon>
        <taxon>Pezizomycotina</taxon>
        <taxon>Eurotiomycetes</taxon>
        <taxon>Eurotiomycetidae</taxon>
        <taxon>Eurotiales</taxon>
        <taxon>Trichocomaceae</taxon>
        <taxon>Talaromyces</taxon>
        <taxon>Talaromyces sect. Bacilispori</taxon>
    </lineage>
</organism>
<proteinExistence type="predicted"/>
<dbReference type="Proteomes" id="UP001201262">
    <property type="component" value="Unassembled WGS sequence"/>
</dbReference>
<feature type="compositionally biased region" description="Polar residues" evidence="1">
    <location>
        <begin position="664"/>
        <end position="677"/>
    </location>
</feature>
<evidence type="ECO:0000259" key="2">
    <source>
        <dbReference type="Pfam" id="PF14420"/>
    </source>
</evidence>
<dbReference type="AlphaFoldDB" id="A0AAD4KXB9"/>
<comment type="caution">
    <text evidence="3">The sequence shown here is derived from an EMBL/GenBank/DDBJ whole genome shotgun (WGS) entry which is preliminary data.</text>
</comment>
<dbReference type="GO" id="GO:0000307">
    <property type="term" value="C:cyclin-dependent protein kinase holoenzyme complex"/>
    <property type="evidence" value="ECO:0007669"/>
    <property type="project" value="TreeGrafter"/>
</dbReference>
<dbReference type="GO" id="GO:0016538">
    <property type="term" value="F:cyclin-dependent protein serine/threonine kinase regulator activity"/>
    <property type="evidence" value="ECO:0007669"/>
    <property type="project" value="TreeGrafter"/>
</dbReference>
<reference evidence="3" key="1">
    <citation type="submission" date="2021-12" db="EMBL/GenBank/DDBJ databases">
        <title>Convergent genome expansion in fungi linked to evolution of root-endophyte symbiosis.</title>
        <authorList>
            <consortium name="DOE Joint Genome Institute"/>
            <person name="Ke Y.-H."/>
            <person name="Bonito G."/>
            <person name="Liao H.-L."/>
            <person name="Looney B."/>
            <person name="Rojas-Flechas A."/>
            <person name="Nash J."/>
            <person name="Hameed K."/>
            <person name="Schadt C."/>
            <person name="Martin F."/>
            <person name="Crous P.W."/>
            <person name="Miettinen O."/>
            <person name="Magnuson J.K."/>
            <person name="Labbe J."/>
            <person name="Jacobson D."/>
            <person name="Doktycz M.J."/>
            <person name="Veneault-Fourrey C."/>
            <person name="Kuo A."/>
            <person name="Mondo S."/>
            <person name="Calhoun S."/>
            <person name="Riley R."/>
            <person name="Ohm R."/>
            <person name="LaButti K."/>
            <person name="Andreopoulos B."/>
            <person name="Pangilinan J."/>
            <person name="Nolan M."/>
            <person name="Tritt A."/>
            <person name="Clum A."/>
            <person name="Lipzen A."/>
            <person name="Daum C."/>
            <person name="Barry K."/>
            <person name="Grigoriev I.V."/>
            <person name="Vilgalys R."/>
        </authorList>
    </citation>
    <scope>NUCLEOTIDE SEQUENCE</scope>
    <source>
        <strain evidence="3">PMI_201</strain>
    </source>
</reference>
<accession>A0AAD4KXB9</accession>
<dbReference type="InterPro" id="IPR013922">
    <property type="entry name" value="Cyclin_PHO80-like"/>
</dbReference>
<dbReference type="GeneID" id="70252024"/>
<dbReference type="Pfam" id="PF08613">
    <property type="entry name" value="Cyclin"/>
    <property type="match status" value="1"/>
</dbReference>
<dbReference type="CDD" id="cd20557">
    <property type="entry name" value="CYCLIN_ScPCL1-like"/>
    <property type="match status" value="1"/>
</dbReference>
<feature type="region of interest" description="Disordered" evidence="1">
    <location>
        <begin position="125"/>
        <end position="152"/>
    </location>
</feature>
<feature type="region of interest" description="Disordered" evidence="1">
    <location>
        <begin position="382"/>
        <end position="447"/>
    </location>
</feature>
<gene>
    <name evidence="3" type="ORF">BGW36DRAFT_447798</name>
</gene>
<feature type="region of interest" description="Disordered" evidence="1">
    <location>
        <begin position="664"/>
        <end position="700"/>
    </location>
</feature>
<keyword evidence="4" id="KW-1185">Reference proteome</keyword>
<dbReference type="PANTHER" id="PTHR15615:SF118">
    <property type="entry name" value="CYCLIN, HYPOTHETICAL (EUROFUNG)"/>
    <property type="match status" value="1"/>
</dbReference>